<gene>
    <name evidence="7" type="ORF">SUGI_1422300</name>
</gene>
<keyword evidence="4" id="KW-1015">Disulfide bond</keyword>
<evidence type="ECO:0000256" key="3">
    <source>
        <dbReference type="PIRSR" id="PIRSR000137-2"/>
    </source>
</evidence>
<dbReference type="Proteomes" id="UP001234787">
    <property type="component" value="Unassembled WGS sequence"/>
</dbReference>
<comment type="caution">
    <text evidence="7">The sequence shown here is derived from an EMBL/GenBank/DDBJ whole genome shotgun (WGS) entry which is preliminary data.</text>
</comment>
<evidence type="ECO:0000256" key="2">
    <source>
        <dbReference type="ARBA" id="ARBA00022729"/>
    </source>
</evidence>
<dbReference type="InterPro" id="IPR051871">
    <property type="entry name" value="GMC_Oxidoreductase-Related"/>
</dbReference>
<evidence type="ECO:0000256" key="4">
    <source>
        <dbReference type="PIRSR" id="PIRSR000137-3"/>
    </source>
</evidence>
<evidence type="ECO:0000256" key="5">
    <source>
        <dbReference type="SAM" id="SignalP"/>
    </source>
</evidence>
<dbReference type="PROSITE" id="PS00624">
    <property type="entry name" value="GMC_OXRED_2"/>
    <property type="match status" value="1"/>
</dbReference>
<evidence type="ECO:0000256" key="1">
    <source>
        <dbReference type="ARBA" id="ARBA00010790"/>
    </source>
</evidence>
<dbReference type="GO" id="GO:0050660">
    <property type="term" value="F:flavin adenine dinucleotide binding"/>
    <property type="evidence" value="ECO:0007669"/>
    <property type="project" value="InterPro"/>
</dbReference>
<dbReference type="Pfam" id="PF00732">
    <property type="entry name" value="GMC_oxred_N"/>
    <property type="match status" value="1"/>
</dbReference>
<feature type="binding site" evidence="3">
    <location>
        <begin position="509"/>
        <end position="510"/>
    </location>
    <ligand>
        <name>FAD</name>
        <dbReference type="ChEBI" id="CHEBI:57692"/>
    </ligand>
</feature>
<evidence type="ECO:0000313" key="7">
    <source>
        <dbReference type="EMBL" id="GLJ58168.1"/>
    </source>
</evidence>
<keyword evidence="8" id="KW-1185">Reference proteome</keyword>
<feature type="non-terminal residue" evidence="7">
    <location>
        <position position="517"/>
    </location>
</feature>
<dbReference type="GO" id="GO:0016614">
    <property type="term" value="F:oxidoreductase activity, acting on CH-OH group of donors"/>
    <property type="evidence" value="ECO:0007669"/>
    <property type="project" value="InterPro"/>
</dbReference>
<dbReference type="InterPro" id="IPR012132">
    <property type="entry name" value="GMC_OxRdtase"/>
</dbReference>
<feature type="binding site" evidence="3">
    <location>
        <position position="124"/>
    </location>
    <ligand>
        <name>FAD</name>
        <dbReference type="ChEBI" id="CHEBI:57692"/>
    </ligand>
</feature>
<dbReference type="Gene3D" id="3.30.410.40">
    <property type="match status" value="1"/>
</dbReference>
<dbReference type="Pfam" id="PF05199">
    <property type="entry name" value="GMC_oxred_C"/>
    <property type="match status" value="1"/>
</dbReference>
<evidence type="ECO:0000313" key="8">
    <source>
        <dbReference type="Proteomes" id="UP001234787"/>
    </source>
</evidence>
<feature type="disulfide bond" evidence="4">
    <location>
        <begin position="415"/>
        <end position="461"/>
    </location>
</feature>
<organism evidence="7 8">
    <name type="scientific">Cryptomeria japonica</name>
    <name type="common">Japanese cedar</name>
    <name type="synonym">Cupressus japonica</name>
    <dbReference type="NCBI Taxonomy" id="3369"/>
    <lineage>
        <taxon>Eukaryota</taxon>
        <taxon>Viridiplantae</taxon>
        <taxon>Streptophyta</taxon>
        <taxon>Embryophyta</taxon>
        <taxon>Tracheophyta</taxon>
        <taxon>Spermatophyta</taxon>
        <taxon>Pinopsida</taxon>
        <taxon>Pinidae</taxon>
        <taxon>Conifers II</taxon>
        <taxon>Cupressales</taxon>
        <taxon>Cupressaceae</taxon>
        <taxon>Cryptomeria</taxon>
    </lineage>
</organism>
<feature type="binding site" evidence="3">
    <location>
        <begin position="469"/>
        <end position="470"/>
    </location>
    <ligand>
        <name>FAD</name>
        <dbReference type="ChEBI" id="CHEBI:57692"/>
    </ligand>
</feature>
<dbReference type="PANTHER" id="PTHR45968:SF2">
    <property type="entry name" value="(R)-MANDELONITRILE LYASE-LIKE"/>
    <property type="match status" value="1"/>
</dbReference>
<dbReference type="InterPro" id="IPR007867">
    <property type="entry name" value="GMC_OxRtase_C"/>
</dbReference>
<dbReference type="SUPFAM" id="SSF51905">
    <property type="entry name" value="FAD/NAD(P)-binding domain"/>
    <property type="match status" value="1"/>
</dbReference>
<comment type="cofactor">
    <cofactor evidence="3">
        <name>FAD</name>
        <dbReference type="ChEBI" id="CHEBI:57692"/>
    </cofactor>
</comment>
<proteinExistence type="inferred from homology"/>
<feature type="chain" id="PRO_5042246714" description="Glucose-methanol-choline oxidoreductase N-terminal domain-containing protein" evidence="5">
    <location>
        <begin position="18"/>
        <end position="517"/>
    </location>
</feature>
<name>A0AAD3NSV2_CRYJA</name>
<protein>
    <recommendedName>
        <fullName evidence="6">Glucose-methanol-choline oxidoreductase N-terminal domain-containing protein</fullName>
    </recommendedName>
</protein>
<dbReference type="InterPro" id="IPR000172">
    <property type="entry name" value="GMC_OxRdtase_N"/>
</dbReference>
<dbReference type="PIRSF" id="PIRSF000137">
    <property type="entry name" value="Alcohol_oxidase"/>
    <property type="match status" value="1"/>
</dbReference>
<keyword evidence="2 5" id="KW-0732">Signal</keyword>
<reference evidence="7" key="1">
    <citation type="submission" date="2022-12" db="EMBL/GenBank/DDBJ databases">
        <title>Chromosome-Level Genome Assembly of Japanese Cedar (Cryptomeriajaponica D. Don).</title>
        <authorList>
            <person name="Fujino T."/>
            <person name="Yamaguchi K."/>
            <person name="Yokoyama T."/>
            <person name="Hamanaka T."/>
            <person name="Harazono Y."/>
            <person name="Kamada H."/>
            <person name="Kobayashi W."/>
            <person name="Ujino-Ihara T."/>
            <person name="Uchiyama K."/>
            <person name="Matsumoto A."/>
            <person name="Izuno A."/>
            <person name="Tsumura Y."/>
            <person name="Toyoda A."/>
            <person name="Shigenobu S."/>
            <person name="Moriguchi Y."/>
            <person name="Ueno S."/>
            <person name="Kasahara M."/>
        </authorList>
    </citation>
    <scope>NUCLEOTIDE SEQUENCE</scope>
</reference>
<dbReference type="AlphaFoldDB" id="A0AAD3NSV2"/>
<dbReference type="EMBL" id="BSEH01000293">
    <property type="protein sequence ID" value="GLJ58168.1"/>
    <property type="molecule type" value="Genomic_DNA"/>
</dbReference>
<dbReference type="PANTHER" id="PTHR45968">
    <property type="entry name" value="OSJNBA0019K04.7 PROTEIN"/>
    <property type="match status" value="1"/>
</dbReference>
<keyword evidence="3" id="KW-0274">FAD</keyword>
<comment type="similarity">
    <text evidence="1">Belongs to the GMC oxidoreductase family.</text>
</comment>
<dbReference type="InterPro" id="IPR036188">
    <property type="entry name" value="FAD/NAD-bd_sf"/>
</dbReference>
<sequence length="517" mass="57308">MEILFCLISCLLLFTNHNDLHCSAVATQKLEYPYPFMTFDAEKAAARTYDYIVIGGGTAGCPLAATLSQHYSVLLVERGDSPYGNPDTADNKGVFKASEDPNELPYVMQGFVSEEGVRSVRGRVLGGGSAINAGFYSRASSEFIREMEWDEKLVNESYEWVEKLMAFKPDKLFRWNSAVKDALLESGVLPYNGYTLDHLEGTKFSASTFDNEGRRHTAADLLQYANPDNIVVLLNATATRVLFDSSSGIRKANGVELMTSIDNLLYQVFINYLSKWSEVILSAGSIGSPQLLLLSGIGPLEQLDELNITVLLDLNSVGKMIQDPPCTRIILKSAKALEFETPQVVGIIDNSHVYIWGGSYFQQKNSIDDQYIGAIFSKVAFPLSRGELRLSSKNAKDNPFVRYNYFSHPFDVQECILAMKVLSNITMTTSIQEFAFNTGIQFIGSKLPQNILDNDALEIFCKDTVGTLWHYHGGCEVNHVIDKTFQVKGVDGLRVVDNSIFKDTPGTNPQATIMMLG</sequence>
<keyword evidence="3" id="KW-0285">Flavoprotein</keyword>
<accession>A0AAD3NSV2</accession>
<feature type="domain" description="Glucose-methanol-choline oxidoreductase N-terminal" evidence="6">
    <location>
        <begin position="284"/>
        <end position="298"/>
    </location>
</feature>
<evidence type="ECO:0000259" key="6">
    <source>
        <dbReference type="PROSITE" id="PS00624"/>
    </source>
</evidence>
<dbReference type="Gene3D" id="3.50.50.60">
    <property type="entry name" value="FAD/NAD(P)-binding domain"/>
    <property type="match status" value="1"/>
</dbReference>
<dbReference type="SUPFAM" id="SSF54373">
    <property type="entry name" value="FAD-linked reductases, C-terminal domain"/>
    <property type="match status" value="1"/>
</dbReference>
<feature type="signal peptide" evidence="5">
    <location>
        <begin position="1"/>
        <end position="17"/>
    </location>
</feature>